<evidence type="ECO:0000256" key="5">
    <source>
        <dbReference type="ARBA" id="ARBA00023295"/>
    </source>
</evidence>
<evidence type="ECO:0008006" key="11">
    <source>
        <dbReference type="Google" id="ProtNLM"/>
    </source>
</evidence>
<dbReference type="Gene3D" id="3.20.20.80">
    <property type="entry name" value="Glycosidases"/>
    <property type="match status" value="1"/>
</dbReference>
<feature type="domain" description="Glycoside hydrolase family 31 TIM barrel" evidence="7">
    <location>
        <begin position="1"/>
        <end position="116"/>
    </location>
</feature>
<dbReference type="InterPro" id="IPR000322">
    <property type="entry name" value="Glyco_hydro_31_TIM"/>
</dbReference>
<dbReference type="InterPro" id="IPR013780">
    <property type="entry name" value="Glyco_hydro_b"/>
</dbReference>
<evidence type="ECO:0000256" key="3">
    <source>
        <dbReference type="ARBA" id="ARBA00022801"/>
    </source>
</evidence>
<dbReference type="Pfam" id="PF21365">
    <property type="entry name" value="Glyco_hydro_31_3rd"/>
    <property type="match status" value="1"/>
</dbReference>
<dbReference type="InterPro" id="IPR048395">
    <property type="entry name" value="Glyco_hydro_31_C"/>
</dbReference>
<proteinExistence type="inferred from homology"/>
<comment type="caution">
    <text evidence="9">The sequence shown here is derived from an EMBL/GenBank/DDBJ whole genome shotgun (WGS) entry which is preliminary data.</text>
</comment>
<evidence type="ECO:0000256" key="6">
    <source>
        <dbReference type="RuleBase" id="RU361185"/>
    </source>
</evidence>
<keyword evidence="10" id="KW-1185">Reference proteome</keyword>
<dbReference type="PANTHER" id="PTHR22762">
    <property type="entry name" value="ALPHA-GLUCOSIDASE"/>
    <property type="match status" value="1"/>
</dbReference>
<dbReference type="InterPro" id="IPR030459">
    <property type="entry name" value="Glyco_hydro_31_CS"/>
</dbReference>
<dbReference type="Proteomes" id="UP000015453">
    <property type="component" value="Unassembled WGS sequence"/>
</dbReference>
<dbReference type="PANTHER" id="PTHR22762:SF133">
    <property type="entry name" value="P-TYPE DOMAIN-CONTAINING PROTEIN"/>
    <property type="match status" value="1"/>
</dbReference>
<dbReference type="AlphaFoldDB" id="S8D2B4"/>
<evidence type="ECO:0000256" key="2">
    <source>
        <dbReference type="ARBA" id="ARBA00022729"/>
    </source>
</evidence>
<evidence type="ECO:0000256" key="1">
    <source>
        <dbReference type="ARBA" id="ARBA00007806"/>
    </source>
</evidence>
<gene>
    <name evidence="9" type="ORF">M569_01221</name>
</gene>
<name>S8D2B4_9LAMI</name>
<dbReference type="Pfam" id="PF01055">
    <property type="entry name" value="Glyco_hydro_31_2nd"/>
    <property type="match status" value="1"/>
</dbReference>
<dbReference type="OrthoDB" id="1916855at2759"/>
<dbReference type="SUPFAM" id="SSF51445">
    <property type="entry name" value="(Trans)glycosidases"/>
    <property type="match status" value="1"/>
</dbReference>
<accession>S8D2B4</accession>
<keyword evidence="3 6" id="KW-0378">Hydrolase</keyword>
<feature type="non-terminal residue" evidence="9">
    <location>
        <position position="314"/>
    </location>
</feature>
<dbReference type="PROSITE" id="PS00707">
    <property type="entry name" value="GLYCOSYL_HYDROL_F31_2"/>
    <property type="match status" value="1"/>
</dbReference>
<dbReference type="InterPro" id="IPR017853">
    <property type="entry name" value="GH"/>
</dbReference>
<feature type="non-terminal residue" evidence="9">
    <location>
        <position position="1"/>
    </location>
</feature>
<evidence type="ECO:0000256" key="4">
    <source>
        <dbReference type="ARBA" id="ARBA00023180"/>
    </source>
</evidence>
<dbReference type="GO" id="GO:0005975">
    <property type="term" value="P:carbohydrate metabolic process"/>
    <property type="evidence" value="ECO:0007669"/>
    <property type="project" value="InterPro"/>
</dbReference>
<dbReference type="Gene3D" id="2.60.40.1180">
    <property type="entry name" value="Golgi alpha-mannosidase II"/>
    <property type="match status" value="2"/>
</dbReference>
<dbReference type="SUPFAM" id="SSF51011">
    <property type="entry name" value="Glycosyl hydrolase domain"/>
    <property type="match status" value="1"/>
</dbReference>
<keyword evidence="4" id="KW-0325">Glycoprotein</keyword>
<keyword evidence="2" id="KW-0732">Signal</keyword>
<reference evidence="9 10" key="1">
    <citation type="journal article" date="2013" name="BMC Genomics">
        <title>The miniature genome of a carnivorous plant Genlisea aurea contains a low number of genes and short non-coding sequences.</title>
        <authorList>
            <person name="Leushkin E.V."/>
            <person name="Sutormin R.A."/>
            <person name="Nabieva E.R."/>
            <person name="Penin A.A."/>
            <person name="Kondrashov A.S."/>
            <person name="Logacheva M.D."/>
        </authorList>
    </citation>
    <scope>NUCLEOTIDE SEQUENCE [LARGE SCALE GENOMIC DNA]</scope>
</reference>
<dbReference type="GO" id="GO:0004553">
    <property type="term" value="F:hydrolase activity, hydrolyzing O-glycosyl compounds"/>
    <property type="evidence" value="ECO:0007669"/>
    <property type="project" value="InterPro"/>
</dbReference>
<comment type="similarity">
    <text evidence="1 6">Belongs to the glycosyl hydrolase 31 family.</text>
</comment>
<feature type="domain" description="Glycosyl hydrolase family 31 C-terminal" evidence="8">
    <location>
        <begin position="125"/>
        <end position="214"/>
    </location>
</feature>
<sequence length="314" mass="34207">PFVLSRSTFVGSGKYAAHWTGDNAATWDDLGYSIPSILNSGLFGIPMVGADICGFNGGTNEELCRRWIQLGAFYPFARDHADKYSPRQELYLWDSVAASARKVLGLRYRLLPYLYTSMYESHEKGTPIARPLFFSFPDDPNTYDISSQFLLGRSLLISPVLRQGAVTVDAYFPAGKWFDLFDPAKSLSVRRGGYVELDAPHDTINVHARGGTILAMQGEATTTDAARETPFELLVLVGDDGRGGNCSGEVFLDDGDGLETGGEAVVRFESRFEGDVLIVSSRVADGNLAGPGGRKLIVDKVTVRGLGRDFGKIK</sequence>
<evidence type="ECO:0000259" key="7">
    <source>
        <dbReference type="Pfam" id="PF01055"/>
    </source>
</evidence>
<evidence type="ECO:0000313" key="10">
    <source>
        <dbReference type="Proteomes" id="UP000015453"/>
    </source>
</evidence>
<evidence type="ECO:0000313" key="9">
    <source>
        <dbReference type="EMBL" id="EPS73535.1"/>
    </source>
</evidence>
<dbReference type="FunFam" id="2.60.40.1180:FF:000044">
    <property type="entry name" value="Alpha-glucosidase 1"/>
    <property type="match status" value="1"/>
</dbReference>
<evidence type="ECO:0000259" key="8">
    <source>
        <dbReference type="Pfam" id="PF21365"/>
    </source>
</evidence>
<dbReference type="EMBL" id="AUSU01000404">
    <property type="protein sequence ID" value="EPS73535.1"/>
    <property type="molecule type" value="Genomic_DNA"/>
</dbReference>
<keyword evidence="5 6" id="KW-0326">Glycosidase</keyword>
<protein>
    <recommendedName>
        <fullName evidence="11">Alpha-glucosidase</fullName>
    </recommendedName>
</protein>
<organism evidence="9 10">
    <name type="scientific">Genlisea aurea</name>
    <dbReference type="NCBI Taxonomy" id="192259"/>
    <lineage>
        <taxon>Eukaryota</taxon>
        <taxon>Viridiplantae</taxon>
        <taxon>Streptophyta</taxon>
        <taxon>Embryophyta</taxon>
        <taxon>Tracheophyta</taxon>
        <taxon>Spermatophyta</taxon>
        <taxon>Magnoliopsida</taxon>
        <taxon>eudicotyledons</taxon>
        <taxon>Gunneridae</taxon>
        <taxon>Pentapetalae</taxon>
        <taxon>asterids</taxon>
        <taxon>lamiids</taxon>
        <taxon>Lamiales</taxon>
        <taxon>Lentibulariaceae</taxon>
        <taxon>Genlisea</taxon>
    </lineage>
</organism>